<comment type="caution">
    <text evidence="1">The sequence shown here is derived from an EMBL/GenBank/DDBJ whole genome shotgun (WGS) entry which is preliminary data.</text>
</comment>
<gene>
    <name evidence="1" type="ORF">BV22DRAFT_1020114</name>
</gene>
<name>A0ACB8B690_9AGAM</name>
<accession>A0ACB8B690</accession>
<reference evidence="1" key="1">
    <citation type="journal article" date="2021" name="New Phytol.">
        <title>Evolutionary innovations through gain and loss of genes in the ectomycorrhizal Boletales.</title>
        <authorList>
            <person name="Wu G."/>
            <person name="Miyauchi S."/>
            <person name="Morin E."/>
            <person name="Kuo A."/>
            <person name="Drula E."/>
            <person name="Varga T."/>
            <person name="Kohler A."/>
            <person name="Feng B."/>
            <person name="Cao Y."/>
            <person name="Lipzen A."/>
            <person name="Daum C."/>
            <person name="Hundley H."/>
            <person name="Pangilinan J."/>
            <person name="Johnson J."/>
            <person name="Barry K."/>
            <person name="LaButti K."/>
            <person name="Ng V."/>
            <person name="Ahrendt S."/>
            <person name="Min B."/>
            <person name="Choi I.G."/>
            <person name="Park H."/>
            <person name="Plett J.M."/>
            <person name="Magnuson J."/>
            <person name="Spatafora J.W."/>
            <person name="Nagy L.G."/>
            <person name="Henrissat B."/>
            <person name="Grigoriev I.V."/>
            <person name="Yang Z.L."/>
            <person name="Xu J."/>
            <person name="Martin F.M."/>
        </authorList>
    </citation>
    <scope>NUCLEOTIDE SEQUENCE</scope>
    <source>
        <strain evidence="1">KUC20120723A-06</strain>
    </source>
</reference>
<evidence type="ECO:0000313" key="1">
    <source>
        <dbReference type="EMBL" id="KAH7921035.1"/>
    </source>
</evidence>
<dbReference type="EMBL" id="MU266545">
    <property type="protein sequence ID" value="KAH7921035.1"/>
    <property type="molecule type" value="Genomic_DNA"/>
</dbReference>
<dbReference type="Proteomes" id="UP000790709">
    <property type="component" value="Unassembled WGS sequence"/>
</dbReference>
<sequence length="226" mass="24788">MSPSSKPPGIIKLKVPRHNAQRVGDKFISHLKAAAREERARVVTYQPNYDPPNNVMALAIEAASEWNSLLTTARAERGPQWDVGTQQFLVDYGSELYYDSSPLFEYRKQQRPDDDNPASHGHSRRSMQPPDYLPGGHDAPRMTRNHSSSSSQFQAYGGPGSPRHPPGYSNVPFNGIPPSHFYGTGASDTASPARMGMGMGASMSPDVRRRSARGIQDDGFISLHGP</sequence>
<evidence type="ECO:0000313" key="2">
    <source>
        <dbReference type="Proteomes" id="UP000790709"/>
    </source>
</evidence>
<keyword evidence="2" id="KW-1185">Reference proteome</keyword>
<proteinExistence type="predicted"/>
<organism evidence="1 2">
    <name type="scientific">Leucogyrophana mollusca</name>
    <dbReference type="NCBI Taxonomy" id="85980"/>
    <lineage>
        <taxon>Eukaryota</taxon>
        <taxon>Fungi</taxon>
        <taxon>Dikarya</taxon>
        <taxon>Basidiomycota</taxon>
        <taxon>Agaricomycotina</taxon>
        <taxon>Agaricomycetes</taxon>
        <taxon>Agaricomycetidae</taxon>
        <taxon>Boletales</taxon>
        <taxon>Boletales incertae sedis</taxon>
        <taxon>Leucogyrophana</taxon>
    </lineage>
</organism>
<protein>
    <submittedName>
        <fullName evidence="1">Uncharacterized protein</fullName>
    </submittedName>
</protein>